<evidence type="ECO:0000256" key="5">
    <source>
        <dbReference type="ARBA" id="ARBA00023274"/>
    </source>
</evidence>
<evidence type="ECO:0000256" key="3">
    <source>
        <dbReference type="ARBA" id="ARBA00022980"/>
    </source>
</evidence>
<dbReference type="GO" id="GO:0005762">
    <property type="term" value="C:mitochondrial large ribosomal subunit"/>
    <property type="evidence" value="ECO:0007669"/>
    <property type="project" value="TreeGrafter"/>
</dbReference>
<dbReference type="EMBL" id="CAJVPV010008564">
    <property type="protein sequence ID" value="CAG8632173.1"/>
    <property type="molecule type" value="Genomic_DNA"/>
</dbReference>
<dbReference type="GO" id="GO:0003735">
    <property type="term" value="F:structural constituent of ribosome"/>
    <property type="evidence" value="ECO:0007669"/>
    <property type="project" value="TreeGrafter"/>
</dbReference>
<comment type="similarity">
    <text evidence="6">Belongs to the mitochondrion-specific ribosomal protein mL54 family.</text>
</comment>
<dbReference type="AlphaFoldDB" id="A0A9N9DDE3"/>
<keyword evidence="9" id="KW-1185">Reference proteome</keyword>
<reference evidence="8" key="1">
    <citation type="submission" date="2021-06" db="EMBL/GenBank/DDBJ databases">
        <authorList>
            <person name="Kallberg Y."/>
            <person name="Tangrot J."/>
            <person name="Rosling A."/>
        </authorList>
    </citation>
    <scope>NUCLEOTIDE SEQUENCE</scope>
    <source>
        <strain evidence="8">CL551</strain>
    </source>
</reference>
<evidence type="ECO:0000256" key="6">
    <source>
        <dbReference type="ARBA" id="ARBA00033752"/>
    </source>
</evidence>
<feature type="non-terminal residue" evidence="8">
    <location>
        <position position="133"/>
    </location>
</feature>
<evidence type="ECO:0000256" key="2">
    <source>
        <dbReference type="ARBA" id="ARBA00022946"/>
    </source>
</evidence>
<dbReference type="Proteomes" id="UP000789342">
    <property type="component" value="Unassembled WGS sequence"/>
</dbReference>
<dbReference type="InterPro" id="IPR013870">
    <property type="entry name" value="Ribosomal_mL54"/>
</dbReference>
<keyword evidence="5" id="KW-0687">Ribonucleoprotein</keyword>
<gene>
    <name evidence="8" type="ORF">AMORRO_LOCUS9139</name>
</gene>
<evidence type="ECO:0000256" key="4">
    <source>
        <dbReference type="ARBA" id="ARBA00023128"/>
    </source>
</evidence>
<accession>A0A9N9DDE3</accession>
<keyword evidence="4" id="KW-0496">Mitochondrion</keyword>
<organism evidence="8 9">
    <name type="scientific">Acaulospora morrowiae</name>
    <dbReference type="NCBI Taxonomy" id="94023"/>
    <lineage>
        <taxon>Eukaryota</taxon>
        <taxon>Fungi</taxon>
        <taxon>Fungi incertae sedis</taxon>
        <taxon>Mucoromycota</taxon>
        <taxon>Glomeromycotina</taxon>
        <taxon>Glomeromycetes</taxon>
        <taxon>Diversisporales</taxon>
        <taxon>Acaulosporaceae</taxon>
        <taxon>Acaulospora</taxon>
    </lineage>
</organism>
<evidence type="ECO:0000313" key="8">
    <source>
        <dbReference type="EMBL" id="CAG8632173.1"/>
    </source>
</evidence>
<sequence length="133" mass="15484">MRVNRLKSILFTVPTCKQFNQCIRPNEFTFVIPSREIREFQSSPSRASSSKKGVKTEAPIKVVSSVPAGTILKGINIFKGGSDPISKLDEEYPDWLWELLDEEKQNASRENQYSRSYHRYQRKQLIKNNNFDR</sequence>
<comment type="subcellular location">
    <subcellularLocation>
        <location evidence="1">Mitochondrion</location>
    </subcellularLocation>
</comment>
<protein>
    <recommendedName>
        <fullName evidence="7">Large ribosomal subunit protein mL54</fullName>
    </recommendedName>
</protein>
<dbReference type="OrthoDB" id="10252718at2759"/>
<proteinExistence type="inferred from homology"/>
<keyword evidence="3" id="KW-0689">Ribosomal protein</keyword>
<name>A0A9N9DDE3_9GLOM</name>
<dbReference type="PANTHER" id="PTHR28595:SF1">
    <property type="entry name" value="LARGE RIBOSOMAL SUBUNIT PROTEIN ML54"/>
    <property type="match status" value="1"/>
</dbReference>
<evidence type="ECO:0000256" key="7">
    <source>
        <dbReference type="ARBA" id="ARBA00035179"/>
    </source>
</evidence>
<comment type="caution">
    <text evidence="8">The sequence shown here is derived from an EMBL/GenBank/DDBJ whole genome shotgun (WGS) entry which is preliminary data.</text>
</comment>
<keyword evidence="2" id="KW-0809">Transit peptide</keyword>
<dbReference type="PANTHER" id="PTHR28595">
    <property type="entry name" value="39S RIBOSOMAL PROTEIN L54, MITOCHONDRIAL"/>
    <property type="match status" value="1"/>
</dbReference>
<evidence type="ECO:0000256" key="1">
    <source>
        <dbReference type="ARBA" id="ARBA00004173"/>
    </source>
</evidence>
<evidence type="ECO:0000313" key="9">
    <source>
        <dbReference type="Proteomes" id="UP000789342"/>
    </source>
</evidence>
<dbReference type="Pfam" id="PF08561">
    <property type="entry name" value="Ribosomal_L37"/>
    <property type="match status" value="1"/>
</dbReference>